<dbReference type="EC" id="3.4.21.-" evidence="3"/>
<keyword evidence="4" id="KW-1185">Reference proteome</keyword>
<gene>
    <name evidence="3" type="ORF">ACFSJC_05840</name>
</gene>
<dbReference type="InterPro" id="IPR018114">
    <property type="entry name" value="TRYPSIN_HIS"/>
</dbReference>
<dbReference type="SUPFAM" id="SSF50494">
    <property type="entry name" value="Trypsin-like serine proteases"/>
    <property type="match status" value="1"/>
</dbReference>
<feature type="signal peptide" evidence="1">
    <location>
        <begin position="1"/>
        <end position="23"/>
    </location>
</feature>
<evidence type="ECO:0000256" key="1">
    <source>
        <dbReference type="SAM" id="SignalP"/>
    </source>
</evidence>
<evidence type="ECO:0000313" key="3">
    <source>
        <dbReference type="EMBL" id="MFD2111358.1"/>
    </source>
</evidence>
<evidence type="ECO:0000259" key="2">
    <source>
        <dbReference type="PROSITE" id="PS50240"/>
    </source>
</evidence>
<name>A0ABW4Y9C9_9GAMM</name>
<dbReference type="GO" id="GO:0016787">
    <property type="term" value="F:hydrolase activity"/>
    <property type="evidence" value="ECO:0007669"/>
    <property type="project" value="UniProtKB-KW"/>
</dbReference>
<dbReference type="InterPro" id="IPR001254">
    <property type="entry name" value="Trypsin_dom"/>
</dbReference>
<dbReference type="Proteomes" id="UP001597337">
    <property type="component" value="Unassembled WGS sequence"/>
</dbReference>
<accession>A0ABW4Y9C9</accession>
<dbReference type="InterPro" id="IPR009003">
    <property type="entry name" value="Peptidase_S1_PA"/>
</dbReference>
<dbReference type="Gene3D" id="2.40.10.10">
    <property type="entry name" value="Trypsin-like serine proteases"/>
    <property type="match status" value="1"/>
</dbReference>
<keyword evidence="3" id="KW-0378">Hydrolase</keyword>
<feature type="chain" id="PRO_5045654959" evidence="1">
    <location>
        <begin position="24"/>
        <end position="309"/>
    </location>
</feature>
<feature type="domain" description="Peptidase S1" evidence="2">
    <location>
        <begin position="24"/>
        <end position="264"/>
    </location>
</feature>
<dbReference type="PROSITE" id="PS50240">
    <property type="entry name" value="TRYPSIN_DOM"/>
    <property type="match status" value="1"/>
</dbReference>
<organism evidence="3 4">
    <name type="scientific">Thiorhodococcus fuscus</name>
    <dbReference type="NCBI Taxonomy" id="527200"/>
    <lineage>
        <taxon>Bacteria</taxon>
        <taxon>Pseudomonadati</taxon>
        <taxon>Pseudomonadota</taxon>
        <taxon>Gammaproteobacteria</taxon>
        <taxon>Chromatiales</taxon>
        <taxon>Chromatiaceae</taxon>
        <taxon>Thiorhodococcus</taxon>
    </lineage>
</organism>
<dbReference type="PROSITE" id="PS00134">
    <property type="entry name" value="TRYPSIN_HIS"/>
    <property type="match status" value="1"/>
</dbReference>
<keyword evidence="1" id="KW-0732">Signal</keyword>
<comment type="caution">
    <text evidence="3">The sequence shown here is derived from an EMBL/GenBank/DDBJ whole genome shotgun (WGS) entry which is preliminary data.</text>
</comment>
<proteinExistence type="predicted"/>
<dbReference type="Pfam" id="PF13365">
    <property type="entry name" value="Trypsin_2"/>
    <property type="match status" value="1"/>
</dbReference>
<sequence length="309" mass="33672">MKRDPFLRILAILLPLWSSSAVALLGGQLDTQGRYGAVVSLGEGERLHCSATKIGPDRFLTAAHCVVSLGDGELEDAFRPGRRLFIGHQLAPRSPDDLTPVTLAEVRLHPSYAQALRRFIAYRQETIRAYRERYSGDELARRVRLVKLDTHFTSRFPDVAILTVAEPTPDIPVLSVDCEPLRAGETVEIVGYGYESLKTMALARRTMPYGRRNVGSSQVIRVDPVNFYTYAGEMRSGRPSLSPGDSGGPVLRGGQVVGVNGSVYGLNRLDRARSNMSVNLSGLGSDAGFGCRRFFGLPSGPFSATKSSD</sequence>
<dbReference type="RefSeq" id="WP_386024544.1">
    <property type="nucleotide sequence ID" value="NZ_JBHUHX010000011.1"/>
</dbReference>
<protein>
    <submittedName>
        <fullName evidence="3">Trypsin-like serine protease</fullName>
        <ecNumber evidence="3">3.4.21.-</ecNumber>
    </submittedName>
</protein>
<reference evidence="4" key="1">
    <citation type="journal article" date="2019" name="Int. J. Syst. Evol. Microbiol.">
        <title>The Global Catalogue of Microorganisms (GCM) 10K type strain sequencing project: providing services to taxonomists for standard genome sequencing and annotation.</title>
        <authorList>
            <consortium name="The Broad Institute Genomics Platform"/>
            <consortium name="The Broad Institute Genome Sequencing Center for Infectious Disease"/>
            <person name="Wu L."/>
            <person name="Ma J."/>
        </authorList>
    </citation>
    <scope>NUCLEOTIDE SEQUENCE [LARGE SCALE GENOMIC DNA]</scope>
    <source>
        <strain evidence="4">KACC 12597</strain>
    </source>
</reference>
<dbReference type="EMBL" id="JBHUHX010000011">
    <property type="protein sequence ID" value="MFD2111358.1"/>
    <property type="molecule type" value="Genomic_DNA"/>
</dbReference>
<dbReference type="InterPro" id="IPR043504">
    <property type="entry name" value="Peptidase_S1_PA_chymotrypsin"/>
</dbReference>
<evidence type="ECO:0000313" key="4">
    <source>
        <dbReference type="Proteomes" id="UP001597337"/>
    </source>
</evidence>
<dbReference type="SMART" id="SM00020">
    <property type="entry name" value="Tryp_SPc"/>
    <property type="match status" value="1"/>
</dbReference>